<keyword evidence="1" id="KW-0472">Membrane</keyword>
<evidence type="ECO:0000313" key="2">
    <source>
        <dbReference type="EnsemblMetazoa" id="XP_037877155.1"/>
    </source>
</evidence>
<dbReference type="AlphaFoldDB" id="A0A8R2MA62"/>
<evidence type="ECO:0000313" key="3">
    <source>
        <dbReference type="Proteomes" id="UP000005204"/>
    </source>
</evidence>
<reference evidence="2" key="2">
    <citation type="submission" date="2022-06" db="UniProtKB">
        <authorList>
            <consortium name="EnsemblMetazoa"/>
        </authorList>
    </citation>
    <scope>IDENTIFICATION</scope>
    <source>
        <strain evidence="2">p50T (Dazao)</strain>
    </source>
</reference>
<evidence type="ECO:0000256" key="1">
    <source>
        <dbReference type="SAM" id="Phobius"/>
    </source>
</evidence>
<keyword evidence="1" id="KW-0812">Transmembrane</keyword>
<proteinExistence type="predicted"/>
<organism evidence="2 3">
    <name type="scientific">Bombyx mori</name>
    <name type="common">Silk moth</name>
    <dbReference type="NCBI Taxonomy" id="7091"/>
    <lineage>
        <taxon>Eukaryota</taxon>
        <taxon>Metazoa</taxon>
        <taxon>Ecdysozoa</taxon>
        <taxon>Arthropoda</taxon>
        <taxon>Hexapoda</taxon>
        <taxon>Insecta</taxon>
        <taxon>Pterygota</taxon>
        <taxon>Neoptera</taxon>
        <taxon>Endopterygota</taxon>
        <taxon>Lepidoptera</taxon>
        <taxon>Glossata</taxon>
        <taxon>Ditrysia</taxon>
        <taxon>Bombycoidea</taxon>
        <taxon>Bombycidae</taxon>
        <taxon>Bombycinae</taxon>
        <taxon>Bombyx</taxon>
    </lineage>
</organism>
<sequence length="122" mass="13050">MVCNEEGCCAPPNSLNLLNKTELLGTSSVSSASINCHRSPSYMEMMPAPEPPPLTIQTQHLPPPSRTVVSQGGGGPEPANTVINTVTIGLQRIELLFIISTLTISLLQFGLIVLMIIINIKK</sequence>
<keyword evidence="1" id="KW-1133">Transmembrane helix</keyword>
<reference evidence="3" key="1">
    <citation type="journal article" date="2008" name="Insect Biochem. Mol. Biol.">
        <title>The genome of a lepidopteran model insect, the silkworm Bombyx mori.</title>
        <authorList>
            <consortium name="International Silkworm Genome Consortium"/>
        </authorList>
    </citation>
    <scope>NUCLEOTIDE SEQUENCE [LARGE SCALE GENOMIC DNA]</scope>
    <source>
        <strain evidence="3">p50T</strain>
    </source>
</reference>
<dbReference type="EnsemblMetazoa" id="XM_038021227.1">
    <property type="protein sequence ID" value="XP_037877155.1"/>
    <property type="gene ID" value="LOC119630753"/>
</dbReference>
<protein>
    <submittedName>
        <fullName evidence="2">Uncharacterized protein</fullName>
    </submittedName>
</protein>
<keyword evidence="3" id="KW-1185">Reference proteome</keyword>
<dbReference type="Proteomes" id="UP000005204">
    <property type="component" value="Unassembled WGS sequence"/>
</dbReference>
<feature type="transmembrane region" description="Helical" evidence="1">
    <location>
        <begin position="95"/>
        <end position="118"/>
    </location>
</feature>
<accession>A0A8R2MA62</accession>
<name>A0A8R2MA62_BOMMO</name>